<evidence type="ECO:0000256" key="8">
    <source>
        <dbReference type="ARBA" id="ARBA00022842"/>
    </source>
</evidence>
<dbReference type="CDD" id="cd03425">
    <property type="entry name" value="NUDIX_MutT_NudA_like"/>
    <property type="match status" value="1"/>
</dbReference>
<evidence type="ECO:0000256" key="11">
    <source>
        <dbReference type="ARBA" id="ARBA00038905"/>
    </source>
</evidence>
<evidence type="ECO:0000313" key="13">
    <source>
        <dbReference type="EMBL" id="TMN22178.1"/>
    </source>
</evidence>
<evidence type="ECO:0000256" key="7">
    <source>
        <dbReference type="ARBA" id="ARBA00022801"/>
    </source>
</evidence>
<dbReference type="GO" id="GO:0044715">
    <property type="term" value="F:8-oxo-dGDP phosphatase activity"/>
    <property type="evidence" value="ECO:0007669"/>
    <property type="project" value="TreeGrafter"/>
</dbReference>
<dbReference type="GO" id="GO:0006281">
    <property type="term" value="P:DNA repair"/>
    <property type="evidence" value="ECO:0007669"/>
    <property type="project" value="UniProtKB-KW"/>
</dbReference>
<dbReference type="EMBL" id="VJMZ01000001">
    <property type="protein sequence ID" value="TRM10957.1"/>
    <property type="molecule type" value="Genomic_DNA"/>
</dbReference>
<dbReference type="EC" id="3.6.1.55" evidence="11"/>
<evidence type="ECO:0000313" key="16">
    <source>
        <dbReference type="Proteomes" id="UP000319280"/>
    </source>
</evidence>
<comment type="caution">
    <text evidence="14">The sequence shown here is derived from an EMBL/GenBank/DDBJ whole genome shotgun (WGS) entry which is preliminary data.</text>
</comment>
<keyword evidence="16" id="KW-1185">Reference proteome</keyword>
<keyword evidence="5" id="KW-0479">Metal-binding</keyword>
<evidence type="ECO:0000256" key="1">
    <source>
        <dbReference type="ARBA" id="ARBA00001946"/>
    </source>
</evidence>
<dbReference type="SUPFAM" id="SSF55811">
    <property type="entry name" value="Nudix"/>
    <property type="match status" value="1"/>
</dbReference>
<keyword evidence="6" id="KW-0227">DNA damage</keyword>
<evidence type="ECO:0000256" key="10">
    <source>
        <dbReference type="ARBA" id="ARBA00035861"/>
    </source>
</evidence>
<evidence type="ECO:0000256" key="2">
    <source>
        <dbReference type="ARBA" id="ARBA00005582"/>
    </source>
</evidence>
<name>A0A549YGJ7_9BACI</name>
<dbReference type="Proteomes" id="UP000306980">
    <property type="component" value="Unassembled WGS sequence"/>
</dbReference>
<protein>
    <recommendedName>
        <fullName evidence="11">8-oxo-dGTP diphosphatase</fullName>
        <ecNumber evidence="11">3.6.1.55</ecNumber>
    </recommendedName>
</protein>
<keyword evidence="9" id="KW-0234">DNA repair</keyword>
<dbReference type="PROSITE" id="PS51462">
    <property type="entry name" value="NUDIX"/>
    <property type="match status" value="1"/>
</dbReference>
<keyword evidence="3" id="KW-0515">Mutator protein</keyword>
<dbReference type="GO" id="GO:0008413">
    <property type="term" value="F:8-oxo-7,8-dihydroguanosine triphosphate pyrophosphatase activity"/>
    <property type="evidence" value="ECO:0007669"/>
    <property type="project" value="TreeGrafter"/>
</dbReference>
<feature type="domain" description="Nudix hydrolase" evidence="12">
    <location>
        <begin position="3"/>
        <end position="127"/>
    </location>
</feature>
<accession>A0A549YGJ7</accession>
<keyword evidence="4" id="KW-0235">DNA replication</keyword>
<accession>A0A5S3QK27</accession>
<dbReference type="Pfam" id="PF00293">
    <property type="entry name" value="NUDIX"/>
    <property type="match status" value="1"/>
</dbReference>
<comment type="cofactor">
    <cofactor evidence="1">
        <name>Mg(2+)</name>
        <dbReference type="ChEBI" id="CHEBI:18420"/>
    </cofactor>
</comment>
<keyword evidence="7 14" id="KW-0378">Hydrolase</keyword>
<dbReference type="InterPro" id="IPR015797">
    <property type="entry name" value="NUDIX_hydrolase-like_dom_sf"/>
</dbReference>
<gene>
    <name evidence="13" type="ORF">FFL34_08590</name>
    <name evidence="14" type="ORF">FH966_04035</name>
</gene>
<reference evidence="14 16" key="2">
    <citation type="submission" date="2019-07" db="EMBL/GenBank/DDBJ databases">
        <title>Genomic analysis of Lentibacillus sp. NKC851-2.</title>
        <authorList>
            <person name="Oh Y.J."/>
        </authorList>
    </citation>
    <scope>NUCLEOTIDE SEQUENCE [LARGE SCALE GENOMIC DNA]</scope>
    <source>
        <strain evidence="14 16">NKC851-2</strain>
    </source>
</reference>
<keyword evidence="8" id="KW-0460">Magnesium</keyword>
<dbReference type="PANTHER" id="PTHR47707">
    <property type="entry name" value="8-OXO-DGTP DIPHOSPHATASE"/>
    <property type="match status" value="1"/>
</dbReference>
<dbReference type="InterPro" id="IPR020476">
    <property type="entry name" value="Nudix_hydrolase"/>
</dbReference>
<evidence type="ECO:0000256" key="3">
    <source>
        <dbReference type="ARBA" id="ARBA00022457"/>
    </source>
</evidence>
<dbReference type="AlphaFoldDB" id="A0A549YGJ7"/>
<dbReference type="PANTHER" id="PTHR47707:SF1">
    <property type="entry name" value="NUDIX HYDROLASE FAMILY PROTEIN"/>
    <property type="match status" value="1"/>
</dbReference>
<dbReference type="GO" id="GO:0006260">
    <property type="term" value="P:DNA replication"/>
    <property type="evidence" value="ECO:0007669"/>
    <property type="project" value="UniProtKB-KW"/>
</dbReference>
<dbReference type="GO" id="GO:0035539">
    <property type="term" value="F:8-oxo-7,8-dihydrodeoxyguanosine triphosphate pyrophosphatase activity"/>
    <property type="evidence" value="ECO:0007669"/>
    <property type="project" value="UniProtKB-EC"/>
</dbReference>
<dbReference type="GO" id="GO:0044716">
    <property type="term" value="F:8-oxo-GDP phosphatase activity"/>
    <property type="evidence" value="ECO:0007669"/>
    <property type="project" value="TreeGrafter"/>
</dbReference>
<dbReference type="RefSeq" id="WP_138603086.1">
    <property type="nucleotide sequence ID" value="NZ_VCIA01000001.1"/>
</dbReference>
<evidence type="ECO:0000256" key="4">
    <source>
        <dbReference type="ARBA" id="ARBA00022705"/>
    </source>
</evidence>
<reference evidence="13 15" key="1">
    <citation type="submission" date="2019-05" db="EMBL/GenBank/DDBJ databases">
        <title>Genomic analysis of Lentibacillus sp. NKC220-2.</title>
        <authorList>
            <person name="Oh Y.J."/>
        </authorList>
    </citation>
    <scope>NUCLEOTIDE SEQUENCE [LARGE SCALE GENOMIC DNA]</scope>
    <source>
        <strain evidence="13 15">NKC220-2</strain>
    </source>
</reference>
<dbReference type="Proteomes" id="UP000319280">
    <property type="component" value="Unassembled WGS sequence"/>
</dbReference>
<dbReference type="InterPro" id="IPR000086">
    <property type="entry name" value="NUDIX_hydrolase_dom"/>
</dbReference>
<evidence type="ECO:0000256" key="5">
    <source>
        <dbReference type="ARBA" id="ARBA00022723"/>
    </source>
</evidence>
<dbReference type="GO" id="GO:0046872">
    <property type="term" value="F:metal ion binding"/>
    <property type="evidence" value="ECO:0007669"/>
    <property type="project" value="UniProtKB-KW"/>
</dbReference>
<evidence type="ECO:0000313" key="15">
    <source>
        <dbReference type="Proteomes" id="UP000306980"/>
    </source>
</evidence>
<dbReference type="PRINTS" id="PR00502">
    <property type="entry name" value="NUDIXFAMILY"/>
</dbReference>
<proteinExistence type="inferred from homology"/>
<evidence type="ECO:0000256" key="6">
    <source>
        <dbReference type="ARBA" id="ARBA00022763"/>
    </source>
</evidence>
<evidence type="ECO:0000259" key="12">
    <source>
        <dbReference type="PROSITE" id="PS51462"/>
    </source>
</evidence>
<organism evidence="14 16">
    <name type="scientific">Lentibacillus cibarius</name>
    <dbReference type="NCBI Taxonomy" id="2583219"/>
    <lineage>
        <taxon>Bacteria</taxon>
        <taxon>Bacillati</taxon>
        <taxon>Bacillota</taxon>
        <taxon>Bacilli</taxon>
        <taxon>Bacillales</taxon>
        <taxon>Bacillaceae</taxon>
        <taxon>Lentibacillus</taxon>
    </lineage>
</organism>
<sequence length="133" mass="15144">MKKNIHVVGAVILDDNKILCAQRGPSKSLPYKWEFPGGKIEQGETPENALKREIEEEMHCYINVGAQVDHTVYEYDFGTVHLTTYFCHLLEGTPIRTEHHKLAWVSPEDLQILDWAPADIPAIEKLLNTSLFS</sequence>
<comment type="similarity">
    <text evidence="2">Belongs to the Nudix hydrolase family.</text>
</comment>
<evidence type="ECO:0000313" key="14">
    <source>
        <dbReference type="EMBL" id="TRM10957.1"/>
    </source>
</evidence>
<dbReference type="Gene3D" id="3.90.79.10">
    <property type="entry name" value="Nucleoside Triphosphate Pyrophosphohydrolase"/>
    <property type="match status" value="1"/>
</dbReference>
<dbReference type="InterPro" id="IPR047127">
    <property type="entry name" value="MutT-like"/>
</dbReference>
<evidence type="ECO:0000256" key="9">
    <source>
        <dbReference type="ARBA" id="ARBA00023204"/>
    </source>
</evidence>
<comment type="catalytic activity">
    <reaction evidence="10">
        <text>8-oxo-dGTP + H2O = 8-oxo-dGMP + diphosphate + H(+)</text>
        <dbReference type="Rhea" id="RHEA:31575"/>
        <dbReference type="ChEBI" id="CHEBI:15377"/>
        <dbReference type="ChEBI" id="CHEBI:15378"/>
        <dbReference type="ChEBI" id="CHEBI:33019"/>
        <dbReference type="ChEBI" id="CHEBI:63224"/>
        <dbReference type="ChEBI" id="CHEBI:77896"/>
        <dbReference type="EC" id="3.6.1.55"/>
    </reaction>
</comment>
<dbReference type="OrthoDB" id="9810648at2"/>
<dbReference type="EMBL" id="VCIA01000001">
    <property type="protein sequence ID" value="TMN22178.1"/>
    <property type="molecule type" value="Genomic_DNA"/>
</dbReference>